<dbReference type="EMBL" id="NTME01000070">
    <property type="protein sequence ID" value="PBJ92038.1"/>
    <property type="molecule type" value="Genomic_DNA"/>
</dbReference>
<comment type="caution">
    <text evidence="1">The sequence shown here is derived from an EMBL/GenBank/DDBJ whole genome shotgun (WGS) entry which is preliminary data.</text>
</comment>
<protein>
    <submittedName>
        <fullName evidence="1">Uncharacterized protein</fullName>
    </submittedName>
</protein>
<evidence type="ECO:0000313" key="1">
    <source>
        <dbReference type="EMBL" id="PBJ92038.1"/>
    </source>
</evidence>
<dbReference type="Proteomes" id="UP000218102">
    <property type="component" value="Unassembled WGS sequence"/>
</dbReference>
<organism evidence="1 2">
    <name type="scientific">Pseudomonas plecoglossicida</name>
    <dbReference type="NCBI Taxonomy" id="70775"/>
    <lineage>
        <taxon>Bacteria</taxon>
        <taxon>Pseudomonadati</taxon>
        <taxon>Pseudomonadota</taxon>
        <taxon>Gammaproteobacteria</taxon>
        <taxon>Pseudomonadales</taxon>
        <taxon>Pseudomonadaceae</taxon>
        <taxon>Pseudomonas</taxon>
    </lineage>
</organism>
<name>A0A2A3LW35_PSEDL</name>
<sequence length="157" mass="17523">MAKELAMITVACIASVSTLIGVLATWALNSVSADTAARRAEKSEMRKTIEERYLSVQTSVELFLRSKIRGTEMDKELAHLNSVVALFAVEAVREAFKGFQRALIAFQDAIESSEKKHVFLTDAAEEFPAQWNELLRSQEAISSAMRDHIDALRSFKD</sequence>
<reference evidence="1 2" key="1">
    <citation type="submission" date="2017-09" db="EMBL/GenBank/DDBJ databases">
        <authorList>
            <person name="Ehlers B."/>
            <person name="Leendertz F.H."/>
        </authorList>
    </citation>
    <scope>NUCLEOTIDE SEQUENCE [LARGE SCALE GENOMIC DNA]</scope>
    <source>
        <strain evidence="1 2">DJ-1</strain>
    </source>
</reference>
<evidence type="ECO:0000313" key="2">
    <source>
        <dbReference type="Proteomes" id="UP000218102"/>
    </source>
</evidence>
<proteinExistence type="predicted"/>
<dbReference type="RefSeq" id="WP_096010360.1">
    <property type="nucleotide sequence ID" value="NZ_NTME01000070.1"/>
</dbReference>
<accession>A0A2A3LW35</accession>
<dbReference type="AlphaFoldDB" id="A0A2A3LW35"/>
<gene>
    <name evidence="1" type="ORF">CMV24_29325</name>
</gene>